<proteinExistence type="predicted"/>
<gene>
    <name evidence="2" type="ORF">IP97_01981</name>
</gene>
<name>A0A562KDI1_9FLAO</name>
<protein>
    <recommendedName>
        <fullName evidence="4">LTXXQ motif family protein</fullName>
    </recommendedName>
</protein>
<dbReference type="Proteomes" id="UP000315312">
    <property type="component" value="Unassembled WGS sequence"/>
</dbReference>
<dbReference type="AlphaFoldDB" id="A0A562KDI1"/>
<evidence type="ECO:0000313" key="3">
    <source>
        <dbReference type="Proteomes" id="UP000315312"/>
    </source>
</evidence>
<sequence>MKKIFFSTLFLFAISNVTFAQEKKEADAKTLAKAELNELVAEITLDNSLENGLYMLLVYKHDALAKATSDNERNAVYETMKSKLDGSLTPEQLKKLKSNKKLYENLIK</sequence>
<reference evidence="2 3" key="1">
    <citation type="journal article" date="2015" name="Stand. Genomic Sci.">
        <title>Genomic Encyclopedia of Bacterial and Archaeal Type Strains, Phase III: the genomes of soil and plant-associated and newly described type strains.</title>
        <authorList>
            <person name="Whitman W.B."/>
            <person name="Woyke T."/>
            <person name="Klenk H.P."/>
            <person name="Zhou Y."/>
            <person name="Lilburn T.G."/>
            <person name="Beck B.J."/>
            <person name="De Vos P."/>
            <person name="Vandamme P."/>
            <person name="Eisen J.A."/>
            <person name="Garrity G."/>
            <person name="Hugenholtz P."/>
            <person name="Kyrpides N.C."/>
        </authorList>
    </citation>
    <scope>NUCLEOTIDE SEQUENCE [LARGE SCALE GENOMIC DNA]</scope>
    <source>
        <strain evidence="2 3">CGMCC 1.6844</strain>
    </source>
</reference>
<evidence type="ECO:0000313" key="2">
    <source>
        <dbReference type="EMBL" id="TWH93470.1"/>
    </source>
</evidence>
<keyword evidence="3" id="KW-1185">Reference proteome</keyword>
<feature type="signal peptide" evidence="1">
    <location>
        <begin position="1"/>
        <end position="20"/>
    </location>
</feature>
<evidence type="ECO:0000256" key="1">
    <source>
        <dbReference type="SAM" id="SignalP"/>
    </source>
</evidence>
<dbReference type="RefSeq" id="WP_133610671.1">
    <property type="nucleotide sequence ID" value="NZ_SNZC01000005.1"/>
</dbReference>
<accession>A0A562KDI1</accession>
<feature type="chain" id="PRO_5022815842" description="LTXXQ motif family protein" evidence="1">
    <location>
        <begin position="21"/>
        <end position="108"/>
    </location>
</feature>
<comment type="caution">
    <text evidence="2">The sequence shown here is derived from an EMBL/GenBank/DDBJ whole genome shotgun (WGS) entry which is preliminary data.</text>
</comment>
<dbReference type="EMBL" id="VLKM01000008">
    <property type="protein sequence ID" value="TWH93470.1"/>
    <property type="molecule type" value="Genomic_DNA"/>
</dbReference>
<dbReference type="OrthoDB" id="1369641at2"/>
<evidence type="ECO:0008006" key="4">
    <source>
        <dbReference type="Google" id="ProtNLM"/>
    </source>
</evidence>
<keyword evidence="1" id="KW-0732">Signal</keyword>
<organism evidence="2 3">
    <name type="scientific">Flavobacterium cheniae</name>
    <dbReference type="NCBI Taxonomy" id="295428"/>
    <lineage>
        <taxon>Bacteria</taxon>
        <taxon>Pseudomonadati</taxon>
        <taxon>Bacteroidota</taxon>
        <taxon>Flavobacteriia</taxon>
        <taxon>Flavobacteriales</taxon>
        <taxon>Flavobacteriaceae</taxon>
        <taxon>Flavobacterium</taxon>
    </lineage>
</organism>